<proteinExistence type="predicted"/>
<keyword evidence="1" id="KW-0812">Transmembrane</keyword>
<dbReference type="AlphaFoldDB" id="A0A8D2IVU8"/>
<dbReference type="CTD" id="79073"/>
<reference evidence="2" key="2">
    <citation type="submission" date="2025-09" db="UniProtKB">
        <authorList>
            <consortium name="Ensembl"/>
        </authorList>
    </citation>
    <scope>IDENTIFICATION</scope>
</reference>
<dbReference type="Pfam" id="PF14965">
    <property type="entry name" value="BRI3BP"/>
    <property type="match status" value="1"/>
</dbReference>
<dbReference type="OrthoDB" id="9902161at2759"/>
<dbReference type="OMA" id="VFKVILM"/>
<dbReference type="PANTHER" id="PTHR14550:SF2">
    <property type="entry name" value="TRANSMEMBRANE PROTEIN 109"/>
    <property type="match status" value="1"/>
</dbReference>
<keyword evidence="1" id="KW-1133">Transmembrane helix</keyword>
<reference evidence="2" key="1">
    <citation type="submission" date="2025-08" db="UniProtKB">
        <authorList>
            <consortium name="Ensembl"/>
        </authorList>
    </citation>
    <scope>IDENTIFICATION</scope>
</reference>
<dbReference type="KEGG" id="vko:123021322"/>
<evidence type="ECO:0000313" key="2">
    <source>
        <dbReference type="Ensembl" id="ENSVKKP00000003340.1"/>
    </source>
</evidence>
<keyword evidence="3" id="KW-1185">Reference proteome</keyword>
<accession>A0A8D2IVU8</accession>
<feature type="transmembrane region" description="Helical" evidence="1">
    <location>
        <begin position="84"/>
        <end position="108"/>
    </location>
</feature>
<protein>
    <submittedName>
        <fullName evidence="2">Transmembrane protein 109</fullName>
    </submittedName>
</protein>
<evidence type="ECO:0000256" key="1">
    <source>
        <dbReference type="SAM" id="Phobius"/>
    </source>
</evidence>
<dbReference type="RefSeq" id="XP_044281933.1">
    <property type="nucleotide sequence ID" value="XM_044425998.1"/>
</dbReference>
<feature type="transmembrane region" description="Helical" evidence="1">
    <location>
        <begin position="128"/>
        <end position="152"/>
    </location>
</feature>
<sequence length="240" mass="27188">MTGWDLILSSSRRPLLRPALAMIMLLFLVSMGITEAQPYRTEPRREKRVHPDFLSQVTRALKETVEDFIGSENFQLLSENLSSLFWIVASGISSALFVVARIAGQFLTSFGMAGDQLTQFLKLSPDEVQVLLLWGLAALIGYWVLSFLLSLLLALLSRIMWGIKVVLFGACFIYLVTMVPDRSVQMLLLFALLTLHVLLSWLSGSRHSGSQLEAKVRNLQRQVEELQRKQKRSPKHLDEE</sequence>
<feature type="transmembrane region" description="Helical" evidence="1">
    <location>
        <begin position="15"/>
        <end position="34"/>
    </location>
</feature>
<gene>
    <name evidence="2" type="primary">TMEM109</name>
</gene>
<dbReference type="GO" id="GO:0042771">
    <property type="term" value="P:intrinsic apoptotic signaling pathway in response to DNA damage by p53 class mediator"/>
    <property type="evidence" value="ECO:0007669"/>
    <property type="project" value="TreeGrafter"/>
</dbReference>
<dbReference type="GO" id="GO:0071480">
    <property type="term" value="P:cellular response to gamma radiation"/>
    <property type="evidence" value="ECO:0007669"/>
    <property type="project" value="InterPro"/>
</dbReference>
<keyword evidence="1" id="KW-0472">Membrane</keyword>
<name>A0A8D2IVU8_VARKO</name>
<dbReference type="Proteomes" id="UP000694545">
    <property type="component" value="Unplaced"/>
</dbReference>
<feature type="transmembrane region" description="Helical" evidence="1">
    <location>
        <begin position="159"/>
        <end position="177"/>
    </location>
</feature>
<organism evidence="2 3">
    <name type="scientific">Varanus komodoensis</name>
    <name type="common">Komodo dragon</name>
    <dbReference type="NCBI Taxonomy" id="61221"/>
    <lineage>
        <taxon>Eukaryota</taxon>
        <taxon>Metazoa</taxon>
        <taxon>Chordata</taxon>
        <taxon>Craniata</taxon>
        <taxon>Vertebrata</taxon>
        <taxon>Euteleostomi</taxon>
        <taxon>Lepidosauria</taxon>
        <taxon>Squamata</taxon>
        <taxon>Bifurcata</taxon>
        <taxon>Unidentata</taxon>
        <taxon>Episquamata</taxon>
        <taxon>Toxicofera</taxon>
        <taxon>Anguimorpha</taxon>
        <taxon>Paleoanguimorpha</taxon>
        <taxon>Varanoidea</taxon>
        <taxon>Varanidae</taxon>
        <taxon>Varanus</taxon>
    </lineage>
</organism>
<dbReference type="Ensembl" id="ENSVKKT00000003433.1">
    <property type="protein sequence ID" value="ENSVKKP00000003340.1"/>
    <property type="gene ID" value="ENSVKKG00000002581.1"/>
</dbReference>
<dbReference type="InterPro" id="IPR039492">
    <property type="entry name" value="TMEM109"/>
</dbReference>
<evidence type="ECO:0000313" key="3">
    <source>
        <dbReference type="Proteomes" id="UP000694545"/>
    </source>
</evidence>
<dbReference type="PANTHER" id="PTHR14550">
    <property type="entry name" value="TRANSMEMBRANE PROTEIN 109"/>
    <property type="match status" value="1"/>
</dbReference>
<feature type="transmembrane region" description="Helical" evidence="1">
    <location>
        <begin position="183"/>
        <end position="202"/>
    </location>
</feature>
<dbReference type="RefSeq" id="XP_044281932.1">
    <property type="nucleotide sequence ID" value="XM_044425997.1"/>
</dbReference>
<dbReference type="GeneID" id="123021322"/>